<organism evidence="4 5">
    <name type="scientific">Micromonospora inaquosa</name>
    <dbReference type="NCBI Taxonomy" id="2203716"/>
    <lineage>
        <taxon>Bacteria</taxon>
        <taxon>Bacillati</taxon>
        <taxon>Actinomycetota</taxon>
        <taxon>Actinomycetes</taxon>
        <taxon>Micromonosporales</taxon>
        <taxon>Micromonosporaceae</taxon>
        <taxon>Micromonospora</taxon>
    </lineage>
</organism>
<comment type="caution">
    <text evidence="4">The sequence shown here is derived from an EMBL/GenBank/DDBJ whole genome shotgun (WGS) entry which is preliminary data.</text>
</comment>
<sequence length="258" mass="27274">MSQYASGAAGVDDTTVWAVEAHLETCAACRAVLTDAVDPDTRNLLDRVADAIATGVATGPRPVRRRRLLRSGVAARVLPWLFTATGLMLAAALFEWTFDSLPSLVLLVAPVAPLLPVAAVWSRRLDPAWELTATMPRTGLPPLMRRTLGVLSAVLPVLAVAGWFTGHSPGLWLLPVLGFTAGTLALGTVVGVDRAALALTVAWSAGVVVPSLVDRQLPPILAGDSLPGWALTTVALTAVVLVRARRRPNEPHPNLLHR</sequence>
<gene>
    <name evidence="4" type="ORF">DLJ59_28720</name>
</gene>
<name>A0A3N9WAL3_9ACTN</name>
<evidence type="ECO:0000256" key="2">
    <source>
        <dbReference type="ARBA" id="ARBA00023163"/>
    </source>
</evidence>
<keyword evidence="1" id="KW-0805">Transcription regulation</keyword>
<evidence type="ECO:0000313" key="4">
    <source>
        <dbReference type="EMBL" id="RQW97688.1"/>
    </source>
</evidence>
<keyword evidence="3" id="KW-0812">Transmembrane</keyword>
<keyword evidence="5" id="KW-1185">Reference proteome</keyword>
<dbReference type="OrthoDB" id="3424744at2"/>
<keyword evidence="3" id="KW-1133">Transmembrane helix</keyword>
<protein>
    <submittedName>
        <fullName evidence="4">Uncharacterized protein</fullName>
    </submittedName>
</protein>
<evidence type="ECO:0000256" key="1">
    <source>
        <dbReference type="ARBA" id="ARBA00023015"/>
    </source>
</evidence>
<evidence type="ECO:0000313" key="5">
    <source>
        <dbReference type="Proteomes" id="UP000282312"/>
    </source>
</evidence>
<feature type="transmembrane region" description="Helical" evidence="3">
    <location>
        <begin position="170"/>
        <end position="189"/>
    </location>
</feature>
<dbReference type="AlphaFoldDB" id="A0A3N9WAL3"/>
<feature type="transmembrane region" description="Helical" evidence="3">
    <location>
        <begin position="100"/>
        <end position="122"/>
    </location>
</feature>
<dbReference type="Gene3D" id="1.10.10.1320">
    <property type="entry name" value="Anti-sigma factor, zinc-finger domain"/>
    <property type="match status" value="1"/>
</dbReference>
<dbReference type="Proteomes" id="UP000282312">
    <property type="component" value="Unassembled WGS sequence"/>
</dbReference>
<dbReference type="InterPro" id="IPR041916">
    <property type="entry name" value="Anti_sigma_zinc_sf"/>
</dbReference>
<dbReference type="EMBL" id="QGSZ01000314">
    <property type="protein sequence ID" value="RQW97688.1"/>
    <property type="molecule type" value="Genomic_DNA"/>
</dbReference>
<feature type="transmembrane region" description="Helical" evidence="3">
    <location>
        <begin position="143"/>
        <end position="164"/>
    </location>
</feature>
<proteinExistence type="predicted"/>
<accession>A0A3N9WAL3</accession>
<feature type="transmembrane region" description="Helical" evidence="3">
    <location>
        <begin position="73"/>
        <end position="94"/>
    </location>
</feature>
<keyword evidence="3" id="KW-0472">Membrane</keyword>
<reference evidence="4 5" key="1">
    <citation type="submission" date="2018-05" db="EMBL/GenBank/DDBJ databases">
        <title>Micromonospora from Atacama Desert.</title>
        <authorList>
            <person name="Carro L."/>
            <person name="Goodfellow M."/>
            <person name="Klenk H.-P."/>
        </authorList>
    </citation>
    <scope>NUCLEOTIDE SEQUENCE [LARGE SCALE GENOMIC DNA]</scope>
    <source>
        <strain evidence="4 5">LB39</strain>
    </source>
</reference>
<keyword evidence="2" id="KW-0804">Transcription</keyword>
<evidence type="ECO:0000256" key="3">
    <source>
        <dbReference type="SAM" id="Phobius"/>
    </source>
</evidence>